<dbReference type="Pfam" id="PF16156">
    <property type="entry name" value="DUF4864"/>
    <property type="match status" value="1"/>
</dbReference>
<feature type="signal peptide" evidence="1">
    <location>
        <begin position="1"/>
        <end position="24"/>
    </location>
</feature>
<feature type="chain" id="PRO_5009616870" evidence="1">
    <location>
        <begin position="25"/>
        <end position="137"/>
    </location>
</feature>
<sequence>MRTGILGLLGGLMLLLMSAIGATAQSTEIQGTISSQIEAFKADDFETAFTFATPSLQRMFQTPRNFQRMVTEGYPMVWRPAEVRYLELHEKAGGLWQKVQITDAKGFTHILDYKMEETDMGWRIGAVQILDAPGVTA</sequence>
<dbReference type="OrthoDB" id="9130422at2"/>
<dbReference type="InterPro" id="IPR032347">
    <property type="entry name" value="DUF4864"/>
</dbReference>
<organism evidence="2 3">
    <name type="scientific">Sulfitobacter alexandrii</name>
    <dbReference type="NCBI Taxonomy" id="1917485"/>
    <lineage>
        <taxon>Bacteria</taxon>
        <taxon>Pseudomonadati</taxon>
        <taxon>Pseudomonadota</taxon>
        <taxon>Alphaproteobacteria</taxon>
        <taxon>Rhodobacterales</taxon>
        <taxon>Roseobacteraceae</taxon>
        <taxon>Sulfitobacter</taxon>
    </lineage>
</organism>
<evidence type="ECO:0000256" key="1">
    <source>
        <dbReference type="SAM" id="SignalP"/>
    </source>
</evidence>
<dbReference type="RefSeq" id="WP_071972972.1">
    <property type="nucleotide sequence ID" value="NZ_CP018076.1"/>
</dbReference>
<dbReference type="STRING" id="1917485.BOO69_15305"/>
<keyword evidence="1" id="KW-0732">Signal</keyword>
<dbReference type="AlphaFoldDB" id="A0A1J0WKB8"/>
<dbReference type="KEGG" id="suam:BOO69_15305"/>
<dbReference type="Proteomes" id="UP000181897">
    <property type="component" value="Chromosome"/>
</dbReference>
<name>A0A1J0WKB8_9RHOB</name>
<proteinExistence type="predicted"/>
<dbReference type="EMBL" id="CP018076">
    <property type="protein sequence ID" value="APE44624.1"/>
    <property type="molecule type" value="Genomic_DNA"/>
</dbReference>
<evidence type="ECO:0000313" key="2">
    <source>
        <dbReference type="EMBL" id="APE44624.1"/>
    </source>
</evidence>
<evidence type="ECO:0000313" key="3">
    <source>
        <dbReference type="Proteomes" id="UP000181897"/>
    </source>
</evidence>
<protein>
    <submittedName>
        <fullName evidence="2">DUF4864 domain-containing protein</fullName>
    </submittedName>
</protein>
<gene>
    <name evidence="2" type="ORF">BOO69_15305</name>
</gene>
<keyword evidence="3" id="KW-1185">Reference proteome</keyword>
<accession>A0A1J0WKB8</accession>
<reference evidence="2 3" key="1">
    <citation type="submission" date="2016-11" db="EMBL/GenBank/DDBJ databases">
        <title>Complete genome sequence of Sulfitobacter sp. AM1-D1, a toxic bacteria associated with marine dinoflagellate Alexandrium minutum in East China Sea.</title>
        <authorList>
            <person name="Yang Q."/>
            <person name="Zhang X."/>
            <person name="Tian X."/>
        </authorList>
    </citation>
    <scope>NUCLEOTIDE SEQUENCE [LARGE SCALE GENOMIC DNA]</scope>
    <source>
        <strain evidence="2 3">AM1-D1</strain>
    </source>
</reference>